<feature type="compositionally biased region" description="Low complexity" evidence="1">
    <location>
        <begin position="448"/>
        <end position="466"/>
    </location>
</feature>
<dbReference type="GO" id="GO:0005634">
    <property type="term" value="C:nucleus"/>
    <property type="evidence" value="ECO:0007669"/>
    <property type="project" value="TreeGrafter"/>
</dbReference>
<dbReference type="GO" id="GO:0007131">
    <property type="term" value="P:reciprocal meiotic recombination"/>
    <property type="evidence" value="ECO:0007669"/>
    <property type="project" value="TreeGrafter"/>
</dbReference>
<feature type="region of interest" description="Disordered" evidence="1">
    <location>
        <begin position="1177"/>
        <end position="1209"/>
    </location>
</feature>
<dbReference type="PANTHER" id="PTHR31398">
    <property type="entry name" value="MEIOTIC NUCLEAR DIVISION PROTEIN 1 HOMOLOG"/>
    <property type="match status" value="1"/>
</dbReference>
<evidence type="ECO:0000313" key="3">
    <source>
        <dbReference type="EMBL" id="EAR84904.2"/>
    </source>
</evidence>
<feature type="compositionally biased region" description="Low complexity" evidence="1">
    <location>
        <begin position="1395"/>
        <end position="1409"/>
    </location>
</feature>
<dbReference type="Proteomes" id="UP000009168">
    <property type="component" value="Unassembled WGS sequence"/>
</dbReference>
<dbReference type="RefSeq" id="XP_001032567.2">
    <property type="nucleotide sequence ID" value="XM_001032567.2"/>
</dbReference>
<feature type="region of interest" description="Disordered" evidence="1">
    <location>
        <begin position="1010"/>
        <end position="1029"/>
    </location>
</feature>
<dbReference type="KEGG" id="tet:TTHERM_00584600"/>
<evidence type="ECO:0000313" key="4">
    <source>
        <dbReference type="Proteomes" id="UP000009168"/>
    </source>
</evidence>
<keyword evidence="4" id="KW-1185">Reference proteome</keyword>
<feature type="region of interest" description="Disordered" evidence="1">
    <location>
        <begin position="432"/>
        <end position="477"/>
    </location>
</feature>
<accession>I7LTA7</accession>
<keyword evidence="2" id="KW-0472">Membrane</keyword>
<feature type="compositionally biased region" description="Basic and acidic residues" evidence="1">
    <location>
        <begin position="1383"/>
        <end position="1392"/>
    </location>
</feature>
<feature type="compositionally biased region" description="Low complexity" evidence="1">
    <location>
        <begin position="1091"/>
        <end position="1101"/>
    </location>
</feature>
<feature type="region of interest" description="Disordered" evidence="1">
    <location>
        <begin position="561"/>
        <end position="597"/>
    </location>
</feature>
<dbReference type="eggNOG" id="ENOG502SJ6P">
    <property type="taxonomic scope" value="Eukaryota"/>
</dbReference>
<feature type="region of interest" description="Disordered" evidence="1">
    <location>
        <begin position="1081"/>
        <end position="1117"/>
    </location>
</feature>
<dbReference type="GeneID" id="7825954"/>
<feature type="compositionally biased region" description="Polar residues" evidence="1">
    <location>
        <begin position="1081"/>
        <end position="1090"/>
    </location>
</feature>
<feature type="transmembrane region" description="Helical" evidence="2">
    <location>
        <begin position="385"/>
        <end position="404"/>
    </location>
</feature>
<keyword evidence="2 3" id="KW-0812">Transmembrane</keyword>
<dbReference type="FunCoup" id="I7LTA7">
    <property type="interactions" value="57"/>
</dbReference>
<name>I7LTA7_TETTS</name>
<gene>
    <name evidence="3" type="ORF">TTHERM_00584600</name>
</gene>
<feature type="compositionally biased region" description="Polar residues" evidence="1">
    <location>
        <begin position="578"/>
        <end position="597"/>
    </location>
</feature>
<feature type="compositionally biased region" description="Polar residues" evidence="1">
    <location>
        <begin position="432"/>
        <end position="441"/>
    </location>
</feature>
<feature type="region of interest" description="Disordered" evidence="1">
    <location>
        <begin position="1383"/>
        <end position="1409"/>
    </location>
</feature>
<feature type="compositionally biased region" description="Polar residues" evidence="1">
    <location>
        <begin position="1010"/>
        <end position="1026"/>
    </location>
</feature>
<evidence type="ECO:0000256" key="2">
    <source>
        <dbReference type="SAM" id="Phobius"/>
    </source>
</evidence>
<feature type="transmembrane region" description="Helical" evidence="2">
    <location>
        <begin position="32"/>
        <end position="53"/>
    </location>
</feature>
<organism evidence="3 4">
    <name type="scientific">Tetrahymena thermophila (strain SB210)</name>
    <dbReference type="NCBI Taxonomy" id="312017"/>
    <lineage>
        <taxon>Eukaryota</taxon>
        <taxon>Sar</taxon>
        <taxon>Alveolata</taxon>
        <taxon>Ciliophora</taxon>
        <taxon>Intramacronucleata</taxon>
        <taxon>Oligohymenophorea</taxon>
        <taxon>Hymenostomatida</taxon>
        <taxon>Tetrahymenina</taxon>
        <taxon>Tetrahymenidae</taxon>
        <taxon>Tetrahymena</taxon>
    </lineage>
</organism>
<dbReference type="InParanoid" id="I7LTA7"/>
<feature type="compositionally biased region" description="Basic and acidic residues" evidence="1">
    <location>
        <begin position="1102"/>
        <end position="1111"/>
    </location>
</feature>
<dbReference type="PANTHER" id="PTHR31398:SF0">
    <property type="entry name" value="MEIOTIC NUCLEAR DIVISION PROTEIN 1 HOMOLOG"/>
    <property type="match status" value="1"/>
</dbReference>
<reference evidence="4" key="1">
    <citation type="journal article" date="2006" name="PLoS Biol.">
        <title>Macronuclear genome sequence of the ciliate Tetrahymena thermophila, a model eukaryote.</title>
        <authorList>
            <person name="Eisen J.A."/>
            <person name="Coyne R.S."/>
            <person name="Wu M."/>
            <person name="Wu D."/>
            <person name="Thiagarajan M."/>
            <person name="Wortman J.R."/>
            <person name="Badger J.H."/>
            <person name="Ren Q."/>
            <person name="Amedeo P."/>
            <person name="Jones K.M."/>
            <person name="Tallon L.J."/>
            <person name="Delcher A.L."/>
            <person name="Salzberg S.L."/>
            <person name="Silva J.C."/>
            <person name="Haas B.J."/>
            <person name="Majoros W.H."/>
            <person name="Farzad M."/>
            <person name="Carlton J.M."/>
            <person name="Smith R.K. Jr."/>
            <person name="Garg J."/>
            <person name="Pearlman R.E."/>
            <person name="Karrer K.M."/>
            <person name="Sun L."/>
            <person name="Manning G."/>
            <person name="Elde N.C."/>
            <person name="Turkewitz A.P."/>
            <person name="Asai D.J."/>
            <person name="Wilkes D.E."/>
            <person name="Wang Y."/>
            <person name="Cai H."/>
            <person name="Collins K."/>
            <person name="Stewart B.A."/>
            <person name="Lee S.R."/>
            <person name="Wilamowska K."/>
            <person name="Weinberg Z."/>
            <person name="Ruzzo W.L."/>
            <person name="Wloga D."/>
            <person name="Gaertig J."/>
            <person name="Frankel J."/>
            <person name="Tsao C.-C."/>
            <person name="Gorovsky M.A."/>
            <person name="Keeling P.J."/>
            <person name="Waller R.F."/>
            <person name="Patron N.J."/>
            <person name="Cherry J.M."/>
            <person name="Stover N.A."/>
            <person name="Krieger C.J."/>
            <person name="del Toro C."/>
            <person name="Ryder H.F."/>
            <person name="Williamson S.C."/>
            <person name="Barbeau R.A."/>
            <person name="Hamilton E.P."/>
            <person name="Orias E."/>
        </authorList>
    </citation>
    <scope>NUCLEOTIDE SEQUENCE [LARGE SCALE GENOMIC DNA]</scope>
    <source>
        <strain evidence="4">SB210</strain>
    </source>
</reference>
<keyword evidence="2" id="KW-1133">Transmembrane helix</keyword>
<sequence>MSITPSLIKSGFSKVDIFGSQVQLSFNKHSKYQSAIGGILSIFLAVGLAVFFWTNQVQISNLKQTKKIWIYEILKIAEVKVVNQRTFDADPSNIYLTNRNFMFAIRFNQDNFLQNPYFNISLSQGMMLTDENVQKLQSIIGNWSHAQKNISSIYLLMEQIGLKYLNRMLQKTFFAQHKIQQSNQQLSTYKYLQIYKQIIILYLYKNAILTYAYLNRSDETFQIGGDYTASSFYYLQFSVSDCSNSTGPDQLWRPVCKSKQDIQQYLQNNIYSTINLYFPTVMVNPDEPNDDESIITYLNTDTFFYLQPTKMYKTADIFFTDYEITTDDSLLPTKQISTKHFPLYETKDFREQALLGTNGNYADFFIRRSYFSVKINRSFTKFDEIIAYIGGFVEAFLIFLSIFVHSYNECLFTVALANKLYDFDIDPQNNSYFGPTHSQTPRSKRSRSSFQNQNDQFQNSNQKNQFGRQSISQNQPQTQNIPLKSIQFFGAPQKKKSNLHIQINDQNEQFENQALEDLNNHELNNSKNMEIDNLDDSDVIYRKKLYNACIRKMNQRQISQSSLYNLKKKKKNQRSKSTIIQQKSTHQDNTSESFSIQNDDNILQDEIKQDKSSKSYIPDKLKHIQLKKRIRRANPSISKKNSNLNQLTFNSLNSIQKSEISHQSYERNNTLVPSIFSPLSSTQNQNFTSEKKLFTSSKFSLFSPSQMGLLNLKSTQSNPDANSEYNKIGQKEAVGIQDIKLNIKPESQSQKKYFKAVKPQNVQILEQNSNKESKNLEDFDKKKQALSRVLNLKRSFKKLQYLKGEFKSLLSKSQSQIKVTISYFLFKLSCKQYFRSKNNLLIEKSKELLEEELDVYVILEKLKEVNKLKELFLDKEQQILFNFFPKPFLKVDQVEEFQLSKDNLIGLHANTPKDNRLNIYDESKRAGVLSPNNPKNLKTIGIFAQAISKMKKGIKPKSHVPSSIDAYKRLYECYVVCNQDKNKINEKLINMLGNEVNQIFQKSQQIQDDYDRSVQNSAKSSQNKQHFTFKEVQIEQNGLKEEEPENMQKKSCELNDNIIEQENFQKRDENQNYQFITVSQSDEVNQNPIHNNQESNKQNSSSEKEKDDSNIKNEVLNSRQSNYHNLFLKSGFLRNKIEQIDNNQNILGSSLFVSTNRNSEIIINSALRKKDLTNRDSKKKLQFKQSSSIKDYSDAEDKDNQNNLNDENGEQYQQIITLKTDYCDEDEEEGNIFKPANSRCEIIDTQQDIVNTENDNCLAPRNKSFSNIQNQNSKFQFSQDHNLQLNYNNFNQQNTRKTSIGLMLSHQNSSPFANLLGSNRSISEIDPQPNLNLDEQYSKPSEKIIEPSQAIKKSKNTYSIFNKSSRINFQQQSNYYLEKLKQGDDNQDKIDHQINSSQNNNNNNSNHQS</sequence>
<evidence type="ECO:0000256" key="1">
    <source>
        <dbReference type="SAM" id="MobiDB-lite"/>
    </source>
</evidence>
<proteinExistence type="predicted"/>
<dbReference type="EMBL" id="GG662510">
    <property type="protein sequence ID" value="EAR84904.2"/>
    <property type="molecule type" value="Genomic_DNA"/>
</dbReference>
<protein>
    <submittedName>
        <fullName evidence="3">Transmembrane protein, putative</fullName>
    </submittedName>
</protein>
<feature type="compositionally biased region" description="Basic and acidic residues" evidence="1">
    <location>
        <begin position="1191"/>
        <end position="1200"/>
    </location>
</feature>
<feature type="compositionally biased region" description="Polar residues" evidence="1">
    <location>
        <begin position="467"/>
        <end position="477"/>
    </location>
</feature>